<reference evidence="1" key="2">
    <citation type="journal article" date="2015" name="Data Brief">
        <title>Shoot transcriptome of the giant reed, Arundo donax.</title>
        <authorList>
            <person name="Barrero R.A."/>
            <person name="Guerrero F.D."/>
            <person name="Moolhuijzen P."/>
            <person name="Goolsby J.A."/>
            <person name="Tidwell J."/>
            <person name="Bellgard S.E."/>
            <person name="Bellgard M.I."/>
        </authorList>
    </citation>
    <scope>NUCLEOTIDE SEQUENCE</scope>
    <source>
        <tissue evidence="1">Shoot tissue taken approximately 20 cm above the soil surface</tissue>
    </source>
</reference>
<accession>A0A0A9H0B9</accession>
<dbReference type="AlphaFoldDB" id="A0A0A9H0B9"/>
<evidence type="ECO:0000313" key="1">
    <source>
        <dbReference type="EMBL" id="JAE30207.1"/>
    </source>
</evidence>
<protein>
    <submittedName>
        <fullName evidence="1">Uncharacterized protein</fullName>
    </submittedName>
</protein>
<proteinExistence type="predicted"/>
<name>A0A0A9H0B9_ARUDO</name>
<organism evidence="1">
    <name type="scientific">Arundo donax</name>
    <name type="common">Giant reed</name>
    <name type="synonym">Donax arundinaceus</name>
    <dbReference type="NCBI Taxonomy" id="35708"/>
    <lineage>
        <taxon>Eukaryota</taxon>
        <taxon>Viridiplantae</taxon>
        <taxon>Streptophyta</taxon>
        <taxon>Embryophyta</taxon>
        <taxon>Tracheophyta</taxon>
        <taxon>Spermatophyta</taxon>
        <taxon>Magnoliopsida</taxon>
        <taxon>Liliopsida</taxon>
        <taxon>Poales</taxon>
        <taxon>Poaceae</taxon>
        <taxon>PACMAD clade</taxon>
        <taxon>Arundinoideae</taxon>
        <taxon>Arundineae</taxon>
        <taxon>Arundo</taxon>
    </lineage>
</organism>
<sequence length="100" mass="11478">MRTSRLAWERHILGPQHSHTIKTETLSCRMFCPLHQDQTKMPVISPLPTAVSFIRTLRMAINENLETYSLAPPSVILRISIESKIFTTARPSCRLQFKSN</sequence>
<dbReference type="EMBL" id="GBRH01167689">
    <property type="protein sequence ID" value="JAE30207.1"/>
    <property type="molecule type" value="Transcribed_RNA"/>
</dbReference>
<reference evidence="1" key="1">
    <citation type="submission" date="2014-09" db="EMBL/GenBank/DDBJ databases">
        <authorList>
            <person name="Magalhaes I.L.F."/>
            <person name="Oliveira U."/>
            <person name="Santos F.R."/>
            <person name="Vidigal T.H.D.A."/>
            <person name="Brescovit A.D."/>
            <person name="Santos A.J."/>
        </authorList>
    </citation>
    <scope>NUCLEOTIDE SEQUENCE</scope>
    <source>
        <tissue evidence="1">Shoot tissue taken approximately 20 cm above the soil surface</tissue>
    </source>
</reference>